<dbReference type="Gramene" id="Pp3c7_1610V3.1">
    <property type="protein sequence ID" value="PAC:32923142.CDS.1"/>
    <property type="gene ID" value="Pp3c7_1610"/>
</dbReference>
<name>A0A2K1K9X5_PHYPA</name>
<organism evidence="1">
    <name type="scientific">Physcomitrium patens</name>
    <name type="common">Spreading-leaved earth moss</name>
    <name type="synonym">Physcomitrella patens</name>
    <dbReference type="NCBI Taxonomy" id="3218"/>
    <lineage>
        <taxon>Eukaryota</taxon>
        <taxon>Viridiplantae</taxon>
        <taxon>Streptophyta</taxon>
        <taxon>Embryophyta</taxon>
        <taxon>Bryophyta</taxon>
        <taxon>Bryophytina</taxon>
        <taxon>Bryopsida</taxon>
        <taxon>Funariidae</taxon>
        <taxon>Funariales</taxon>
        <taxon>Funariaceae</taxon>
        <taxon>Physcomitrium</taxon>
    </lineage>
</organism>
<dbReference type="EnsemblPlants" id="Pp3c7_1610V3.1">
    <property type="protein sequence ID" value="PAC:32923142.CDS.1"/>
    <property type="gene ID" value="Pp3c7_1610"/>
</dbReference>
<evidence type="ECO:0000313" key="3">
    <source>
        <dbReference type="Proteomes" id="UP000006727"/>
    </source>
</evidence>
<reference evidence="1 3" key="1">
    <citation type="journal article" date="2008" name="Science">
        <title>The Physcomitrella genome reveals evolutionary insights into the conquest of land by plants.</title>
        <authorList>
            <person name="Rensing S."/>
            <person name="Lang D."/>
            <person name="Zimmer A."/>
            <person name="Terry A."/>
            <person name="Salamov A."/>
            <person name="Shapiro H."/>
            <person name="Nishiyama T."/>
            <person name="Perroud P.-F."/>
            <person name="Lindquist E."/>
            <person name="Kamisugi Y."/>
            <person name="Tanahashi T."/>
            <person name="Sakakibara K."/>
            <person name="Fujita T."/>
            <person name="Oishi K."/>
            <person name="Shin-I T."/>
            <person name="Kuroki Y."/>
            <person name="Toyoda A."/>
            <person name="Suzuki Y."/>
            <person name="Hashimoto A."/>
            <person name="Yamaguchi K."/>
            <person name="Sugano A."/>
            <person name="Kohara Y."/>
            <person name="Fujiyama A."/>
            <person name="Anterola A."/>
            <person name="Aoki S."/>
            <person name="Ashton N."/>
            <person name="Barbazuk W.B."/>
            <person name="Barker E."/>
            <person name="Bennetzen J."/>
            <person name="Bezanilla M."/>
            <person name="Blankenship R."/>
            <person name="Cho S.H."/>
            <person name="Dutcher S."/>
            <person name="Estelle M."/>
            <person name="Fawcett J.A."/>
            <person name="Gundlach H."/>
            <person name="Hanada K."/>
            <person name="Heyl A."/>
            <person name="Hicks K.A."/>
            <person name="Hugh J."/>
            <person name="Lohr M."/>
            <person name="Mayer K."/>
            <person name="Melkozernov A."/>
            <person name="Murata T."/>
            <person name="Nelson D."/>
            <person name="Pils B."/>
            <person name="Prigge M."/>
            <person name="Reiss B."/>
            <person name="Renner T."/>
            <person name="Rombauts S."/>
            <person name="Rushton P."/>
            <person name="Sanderfoot A."/>
            <person name="Schween G."/>
            <person name="Shiu S.-H."/>
            <person name="Stueber K."/>
            <person name="Theodoulou F.L."/>
            <person name="Tu H."/>
            <person name="Van de Peer Y."/>
            <person name="Verrier P.J."/>
            <person name="Waters E."/>
            <person name="Wood A."/>
            <person name="Yang L."/>
            <person name="Cove D."/>
            <person name="Cuming A."/>
            <person name="Hasebe M."/>
            <person name="Lucas S."/>
            <person name="Mishler D.B."/>
            <person name="Reski R."/>
            <person name="Grigoriev I."/>
            <person name="Quatrano R.S."/>
            <person name="Boore J.L."/>
        </authorList>
    </citation>
    <scope>NUCLEOTIDE SEQUENCE [LARGE SCALE GENOMIC DNA]</scope>
    <source>
        <strain evidence="2 3">cv. Gransden 2004</strain>
    </source>
</reference>
<reference evidence="2" key="3">
    <citation type="submission" date="2020-12" db="UniProtKB">
        <authorList>
            <consortium name="EnsemblPlants"/>
        </authorList>
    </citation>
    <scope>IDENTIFICATION</scope>
</reference>
<gene>
    <name evidence="1" type="ORF">PHYPA_009757</name>
</gene>
<dbReference type="InParanoid" id="A0A2K1K9X5"/>
<dbReference type="AlphaFoldDB" id="A0A2K1K9X5"/>
<dbReference type="EMBL" id="ABEU02000007">
    <property type="protein sequence ID" value="PNR50571.1"/>
    <property type="molecule type" value="Genomic_DNA"/>
</dbReference>
<evidence type="ECO:0000313" key="2">
    <source>
        <dbReference type="EnsemblPlants" id="PAC:32923142.CDS.1"/>
    </source>
</evidence>
<evidence type="ECO:0000313" key="1">
    <source>
        <dbReference type="EMBL" id="PNR50571.1"/>
    </source>
</evidence>
<protein>
    <submittedName>
        <fullName evidence="1 2">Uncharacterized protein</fullName>
    </submittedName>
</protein>
<keyword evidence="3" id="KW-1185">Reference proteome</keyword>
<reference evidence="1 3" key="2">
    <citation type="journal article" date="2018" name="Plant J.">
        <title>The Physcomitrella patens chromosome-scale assembly reveals moss genome structure and evolution.</title>
        <authorList>
            <person name="Lang D."/>
            <person name="Ullrich K.K."/>
            <person name="Murat F."/>
            <person name="Fuchs J."/>
            <person name="Jenkins J."/>
            <person name="Haas F.B."/>
            <person name="Piednoel M."/>
            <person name="Gundlach H."/>
            <person name="Van Bel M."/>
            <person name="Meyberg R."/>
            <person name="Vives C."/>
            <person name="Morata J."/>
            <person name="Symeonidi A."/>
            <person name="Hiss M."/>
            <person name="Muchero W."/>
            <person name="Kamisugi Y."/>
            <person name="Saleh O."/>
            <person name="Blanc G."/>
            <person name="Decker E.L."/>
            <person name="van Gessel N."/>
            <person name="Grimwood J."/>
            <person name="Hayes R.D."/>
            <person name="Graham S.W."/>
            <person name="Gunter L.E."/>
            <person name="McDaniel S.F."/>
            <person name="Hoernstein S.N.W."/>
            <person name="Larsson A."/>
            <person name="Li F.W."/>
            <person name="Perroud P.F."/>
            <person name="Phillips J."/>
            <person name="Ranjan P."/>
            <person name="Rokshar D.S."/>
            <person name="Rothfels C.J."/>
            <person name="Schneider L."/>
            <person name="Shu S."/>
            <person name="Stevenson D.W."/>
            <person name="Thummler F."/>
            <person name="Tillich M."/>
            <person name="Villarreal Aguilar J.C."/>
            <person name="Widiez T."/>
            <person name="Wong G.K."/>
            <person name="Wymore A."/>
            <person name="Zhang Y."/>
            <person name="Zimmer A.D."/>
            <person name="Quatrano R.S."/>
            <person name="Mayer K.F.X."/>
            <person name="Goodstein D."/>
            <person name="Casacuberta J.M."/>
            <person name="Vandepoele K."/>
            <person name="Reski R."/>
            <person name="Cuming A.C."/>
            <person name="Tuskan G.A."/>
            <person name="Maumus F."/>
            <person name="Salse J."/>
            <person name="Schmutz J."/>
            <person name="Rensing S.A."/>
        </authorList>
    </citation>
    <scope>NUCLEOTIDE SEQUENCE [LARGE SCALE GENOMIC DNA]</scope>
    <source>
        <strain evidence="2 3">cv. Gransden 2004</strain>
    </source>
</reference>
<accession>A0A2K1K9X5</accession>
<proteinExistence type="predicted"/>
<dbReference type="Proteomes" id="UP000006727">
    <property type="component" value="Chromosome 7"/>
</dbReference>
<sequence length="126" mass="14038">MCGYGFHPKGQRQGKARVLKESMESSAPPLLIITMQSHDLPSYCPTSVHPLKCTSFVSSQFRSFVPSVHPIDFIPDVGLSLTACVLRSQYNICLLFNIIYLTVCTNCMTSNATHFCYLFMGPLLLL</sequence>